<dbReference type="AlphaFoldDB" id="A0A1D8AR21"/>
<gene>
    <name evidence="1" type="ORF">Verru16b_00378</name>
</gene>
<proteinExistence type="predicted"/>
<accession>A0A1D8AR21</accession>
<dbReference type="Proteomes" id="UP000095228">
    <property type="component" value="Chromosome"/>
</dbReference>
<dbReference type="RefSeq" id="WP_069960698.1">
    <property type="nucleotide sequence ID" value="NZ_CP016094.1"/>
</dbReference>
<reference evidence="1 2" key="1">
    <citation type="submission" date="2016-06" db="EMBL/GenBank/DDBJ databases">
        <title>Three novel species with peptidoglycan cell walls form the new genus Lacunisphaera gen. nov. in the family Opitutaceae of the verrucomicrobial subdivision 4.</title>
        <authorList>
            <person name="Rast P."/>
            <person name="Gloeckner I."/>
            <person name="Jogler M."/>
            <person name="Boedeker C."/>
            <person name="Jeske O."/>
            <person name="Wiegand S."/>
            <person name="Reinhardt R."/>
            <person name="Schumann P."/>
            <person name="Rohde M."/>
            <person name="Spring S."/>
            <person name="Gloeckner F.O."/>
            <person name="Jogler C."/>
        </authorList>
    </citation>
    <scope>NUCLEOTIDE SEQUENCE [LARGE SCALE GENOMIC DNA]</scope>
    <source>
        <strain evidence="1 2">IG16b</strain>
    </source>
</reference>
<evidence type="ECO:0000313" key="2">
    <source>
        <dbReference type="Proteomes" id="UP000095228"/>
    </source>
</evidence>
<name>A0A1D8AR21_9BACT</name>
<dbReference type="KEGG" id="obg:Verru16b_00378"/>
<dbReference type="OrthoDB" id="9921623at2"/>
<sequence>MASPLLTAPSEFFAGGYRLRQDTLDAAFIVSRPANGGEEAAGGSGVGGGLPAGWQRLSTGLRGTRLYRVALPGRMSVYWEAAMRLGGKLLHRRFAGELHARAWLSASTEPRESGIPFDLEEIHGPLRTAGVKAGARAPR</sequence>
<evidence type="ECO:0000313" key="1">
    <source>
        <dbReference type="EMBL" id="AOS43335.1"/>
    </source>
</evidence>
<keyword evidence="2" id="KW-1185">Reference proteome</keyword>
<dbReference type="EMBL" id="CP016094">
    <property type="protein sequence ID" value="AOS43335.1"/>
    <property type="molecule type" value="Genomic_DNA"/>
</dbReference>
<protein>
    <submittedName>
        <fullName evidence="1">Uncharacterized protein</fullName>
    </submittedName>
</protein>
<organism evidence="1 2">
    <name type="scientific">Lacunisphaera limnophila</name>
    <dbReference type="NCBI Taxonomy" id="1838286"/>
    <lineage>
        <taxon>Bacteria</taxon>
        <taxon>Pseudomonadati</taxon>
        <taxon>Verrucomicrobiota</taxon>
        <taxon>Opitutia</taxon>
        <taxon>Opitutales</taxon>
        <taxon>Opitutaceae</taxon>
        <taxon>Lacunisphaera</taxon>
    </lineage>
</organism>